<dbReference type="CDD" id="cd14688">
    <property type="entry name" value="bZIP_YAP"/>
    <property type="match status" value="1"/>
</dbReference>
<dbReference type="InterPro" id="IPR046347">
    <property type="entry name" value="bZIP_sf"/>
</dbReference>
<dbReference type="GO" id="GO:0003700">
    <property type="term" value="F:DNA-binding transcription factor activity"/>
    <property type="evidence" value="ECO:0007669"/>
    <property type="project" value="InterPro"/>
</dbReference>
<protein>
    <submittedName>
        <fullName evidence="4">BZIP transcription factor bZIP-1</fullName>
    </submittedName>
</protein>
<evidence type="ECO:0000313" key="4">
    <source>
        <dbReference type="EMBL" id="KAJ5240275.1"/>
    </source>
</evidence>
<comment type="caution">
    <text evidence="4">The sequence shown here is derived from an EMBL/GenBank/DDBJ whole genome shotgun (WGS) entry which is preliminary data.</text>
</comment>
<dbReference type="Proteomes" id="UP001150941">
    <property type="component" value="Unassembled WGS sequence"/>
</dbReference>
<dbReference type="GeneID" id="83201494"/>
<dbReference type="SUPFAM" id="SSF57959">
    <property type="entry name" value="Leucine zipper domain"/>
    <property type="match status" value="1"/>
</dbReference>
<evidence type="ECO:0000259" key="3">
    <source>
        <dbReference type="Pfam" id="PF00170"/>
    </source>
</evidence>
<dbReference type="Gene3D" id="1.20.5.170">
    <property type="match status" value="1"/>
</dbReference>
<organism evidence="4 5">
    <name type="scientific">Penicillium chermesinum</name>
    <dbReference type="NCBI Taxonomy" id="63820"/>
    <lineage>
        <taxon>Eukaryota</taxon>
        <taxon>Fungi</taxon>
        <taxon>Dikarya</taxon>
        <taxon>Ascomycota</taxon>
        <taxon>Pezizomycotina</taxon>
        <taxon>Eurotiomycetes</taxon>
        <taxon>Eurotiomycetidae</taxon>
        <taxon>Eurotiales</taxon>
        <taxon>Aspergillaceae</taxon>
        <taxon>Penicillium</taxon>
    </lineage>
</organism>
<evidence type="ECO:0000256" key="1">
    <source>
        <dbReference type="SAM" id="Coils"/>
    </source>
</evidence>
<keyword evidence="5" id="KW-1185">Reference proteome</keyword>
<dbReference type="Pfam" id="PF00170">
    <property type="entry name" value="bZIP_1"/>
    <property type="match status" value="1"/>
</dbReference>
<reference evidence="4" key="1">
    <citation type="submission" date="2022-11" db="EMBL/GenBank/DDBJ databases">
        <authorList>
            <person name="Petersen C."/>
        </authorList>
    </citation>
    <scope>NUCLEOTIDE SEQUENCE</scope>
    <source>
        <strain evidence="4">IBT 19713</strain>
    </source>
</reference>
<dbReference type="InterPro" id="IPR004827">
    <property type="entry name" value="bZIP"/>
</dbReference>
<feature type="region of interest" description="Disordered" evidence="2">
    <location>
        <begin position="122"/>
        <end position="150"/>
    </location>
</feature>
<dbReference type="RefSeq" id="XP_058333194.1">
    <property type="nucleotide sequence ID" value="XM_058474191.1"/>
</dbReference>
<evidence type="ECO:0000313" key="5">
    <source>
        <dbReference type="Proteomes" id="UP001150941"/>
    </source>
</evidence>
<accession>A0A9W9P9E6</accession>
<sequence>MAGDPTPASAPPQTWAPADGHWGPRCARGGSPDHPQTFKPTYSVQRRRNQLRVAQQAYRKRKETTISNLQTRVQQLEAGIEKFSQSFLSFSNMLLEARVLQSHPEIARSLQEITQECVTLAQQGSNDTDGKVEAEAPSSDDNKQPAPHPSQAVIANKESDLFRDYAINQMPQSISKAKWPNMLQSPLSPQQQRPFPDLSFRPYELVLSTDASLTDSHSSPELLTPPDTELPSGMAQEDLWSLAHRIVRECCKNGYRLLVEQFHRTEKIKEVFGGPLTLSERNRKISGFLSVVNGSAGDALELRANVIGFVKKLKDDMFPLSDEYKNVPPTWKIVLEADPAEWLDANGIQKLLYDRGLLAEERSLPNGGVVLTPNSRLNVAAFVSALSLGPVCIGLGPAFRRLDVENALLLATSLDPLDPWSYQNPCSTDDYFEMPDVLWDQP</sequence>
<reference evidence="4" key="2">
    <citation type="journal article" date="2023" name="IMA Fungus">
        <title>Comparative genomic study of the Penicillium genus elucidates a diverse pangenome and 15 lateral gene transfer events.</title>
        <authorList>
            <person name="Petersen C."/>
            <person name="Sorensen T."/>
            <person name="Nielsen M.R."/>
            <person name="Sondergaard T.E."/>
            <person name="Sorensen J.L."/>
            <person name="Fitzpatrick D.A."/>
            <person name="Frisvad J.C."/>
            <person name="Nielsen K.L."/>
        </authorList>
    </citation>
    <scope>NUCLEOTIDE SEQUENCE</scope>
    <source>
        <strain evidence="4">IBT 19713</strain>
    </source>
</reference>
<evidence type="ECO:0000256" key="2">
    <source>
        <dbReference type="SAM" id="MobiDB-lite"/>
    </source>
</evidence>
<dbReference type="AlphaFoldDB" id="A0A9W9P9E6"/>
<dbReference type="PANTHER" id="PTHR40618">
    <property type="entry name" value="B-ZIP TRANSCRIPTION FACTOR (EUROFUNG)-RELATED"/>
    <property type="match status" value="1"/>
</dbReference>
<name>A0A9W9P9E6_9EURO</name>
<proteinExistence type="predicted"/>
<dbReference type="PANTHER" id="PTHR40618:SF1">
    <property type="entry name" value="B-ZIP TRANSCRIPTION FACTOR (EUROFUNG)"/>
    <property type="match status" value="1"/>
</dbReference>
<feature type="coiled-coil region" evidence="1">
    <location>
        <begin position="59"/>
        <end position="86"/>
    </location>
</feature>
<feature type="domain" description="BZIP" evidence="3">
    <location>
        <begin position="45"/>
        <end position="79"/>
    </location>
</feature>
<gene>
    <name evidence="4" type="ORF">N7468_004894</name>
</gene>
<keyword evidence="1" id="KW-0175">Coiled coil</keyword>
<feature type="region of interest" description="Disordered" evidence="2">
    <location>
        <begin position="1"/>
        <end position="47"/>
    </location>
</feature>
<dbReference type="OrthoDB" id="3555317at2759"/>
<dbReference type="EMBL" id="JAPQKS010000003">
    <property type="protein sequence ID" value="KAJ5240275.1"/>
    <property type="molecule type" value="Genomic_DNA"/>
</dbReference>